<dbReference type="InterPro" id="IPR019734">
    <property type="entry name" value="TPR_rpt"/>
</dbReference>
<gene>
    <name evidence="3" type="ORF">K458DRAFT_299912</name>
</gene>
<dbReference type="InterPro" id="IPR056681">
    <property type="entry name" value="DUF7779"/>
</dbReference>
<evidence type="ECO:0000259" key="2">
    <source>
        <dbReference type="Pfam" id="PF25000"/>
    </source>
</evidence>
<reference evidence="3" key="1">
    <citation type="journal article" date="2020" name="Stud. Mycol.">
        <title>101 Dothideomycetes genomes: a test case for predicting lifestyles and emergence of pathogens.</title>
        <authorList>
            <person name="Haridas S."/>
            <person name="Albert R."/>
            <person name="Binder M."/>
            <person name="Bloem J."/>
            <person name="Labutti K."/>
            <person name="Salamov A."/>
            <person name="Andreopoulos B."/>
            <person name="Baker S."/>
            <person name="Barry K."/>
            <person name="Bills G."/>
            <person name="Bluhm B."/>
            <person name="Cannon C."/>
            <person name="Castanera R."/>
            <person name="Culley D."/>
            <person name="Daum C."/>
            <person name="Ezra D."/>
            <person name="Gonzalez J."/>
            <person name="Henrissat B."/>
            <person name="Kuo A."/>
            <person name="Liang C."/>
            <person name="Lipzen A."/>
            <person name="Lutzoni F."/>
            <person name="Magnuson J."/>
            <person name="Mondo S."/>
            <person name="Nolan M."/>
            <person name="Ohm R."/>
            <person name="Pangilinan J."/>
            <person name="Park H.-J."/>
            <person name="Ramirez L."/>
            <person name="Alfaro M."/>
            <person name="Sun H."/>
            <person name="Tritt A."/>
            <person name="Yoshinaga Y."/>
            <person name="Zwiers L.-H."/>
            <person name="Turgeon B."/>
            <person name="Goodwin S."/>
            <person name="Spatafora J."/>
            <person name="Crous P."/>
            <person name="Grigoriev I."/>
        </authorList>
    </citation>
    <scope>NUCLEOTIDE SEQUENCE</scope>
    <source>
        <strain evidence="3">CBS 122367</strain>
    </source>
</reference>
<feature type="compositionally biased region" description="Basic and acidic residues" evidence="1">
    <location>
        <begin position="705"/>
        <end position="715"/>
    </location>
</feature>
<dbReference type="SUPFAM" id="SSF52540">
    <property type="entry name" value="P-loop containing nucleoside triphosphate hydrolases"/>
    <property type="match status" value="1"/>
</dbReference>
<dbReference type="AlphaFoldDB" id="A0A6G1J5X0"/>
<feature type="non-terminal residue" evidence="3">
    <location>
        <position position="1"/>
    </location>
</feature>
<dbReference type="InterPro" id="IPR027417">
    <property type="entry name" value="P-loop_NTPase"/>
</dbReference>
<proteinExistence type="predicted"/>
<evidence type="ECO:0000313" key="3">
    <source>
        <dbReference type="EMBL" id="KAF2685916.1"/>
    </source>
</evidence>
<dbReference type="PANTHER" id="PTHR35205:SF1">
    <property type="entry name" value="ZU5 DOMAIN-CONTAINING PROTEIN"/>
    <property type="match status" value="1"/>
</dbReference>
<dbReference type="EMBL" id="MU005578">
    <property type="protein sequence ID" value="KAF2685916.1"/>
    <property type="molecule type" value="Genomic_DNA"/>
</dbReference>
<organism evidence="3 4">
    <name type="scientific">Lentithecium fluviatile CBS 122367</name>
    <dbReference type="NCBI Taxonomy" id="1168545"/>
    <lineage>
        <taxon>Eukaryota</taxon>
        <taxon>Fungi</taxon>
        <taxon>Dikarya</taxon>
        <taxon>Ascomycota</taxon>
        <taxon>Pezizomycotina</taxon>
        <taxon>Dothideomycetes</taxon>
        <taxon>Pleosporomycetidae</taxon>
        <taxon>Pleosporales</taxon>
        <taxon>Massarineae</taxon>
        <taxon>Lentitheciaceae</taxon>
        <taxon>Lentithecium</taxon>
    </lineage>
</organism>
<dbReference type="Gene3D" id="1.25.40.10">
    <property type="entry name" value="Tetratricopeptide repeat domain"/>
    <property type="match status" value="2"/>
</dbReference>
<name>A0A6G1J5X0_9PLEO</name>
<dbReference type="InterPro" id="IPR011990">
    <property type="entry name" value="TPR-like_helical_dom_sf"/>
</dbReference>
<dbReference type="OrthoDB" id="6161812at2759"/>
<dbReference type="PANTHER" id="PTHR35205">
    <property type="entry name" value="NB-ARC AND TPR DOMAIN PROTEIN"/>
    <property type="match status" value="1"/>
</dbReference>
<dbReference type="Pfam" id="PF25000">
    <property type="entry name" value="DUF7779"/>
    <property type="match status" value="1"/>
</dbReference>
<evidence type="ECO:0000313" key="4">
    <source>
        <dbReference type="Proteomes" id="UP000799291"/>
    </source>
</evidence>
<dbReference type="SUPFAM" id="SSF48452">
    <property type="entry name" value="TPR-like"/>
    <property type="match status" value="1"/>
</dbReference>
<protein>
    <submittedName>
        <fullName evidence="3">TPR-like protein</fullName>
    </submittedName>
</protein>
<keyword evidence="4" id="KW-1185">Reference proteome</keyword>
<dbReference type="Gene3D" id="3.40.50.300">
    <property type="entry name" value="P-loop containing nucleotide triphosphate hydrolases"/>
    <property type="match status" value="1"/>
</dbReference>
<sequence length="740" mass="83602">CHYIPYPENKFFQGREDVLDVMKERLIDSRTVGDGILAFALWGPPGQGKTQTALRFAHEYRHDFPYIFWVTADREEKLLQGFQDCAVAAGQRSAASDVRAAAEAFKTFLTSLADRWLLIFDNAVSPHLIIDWWPIMSKTGAILITARKQEFETTNVANGGLELQKLPIDAGIDMILEQIPAHAGKRDADARVEAQKIVERVSGLPLGIQAAIGLINQSGFTLKQYNRNYTDGRTFLKDTSKDHSHRNFAPYPRGLYETLTDTIQYIDDNSRMLLEIFSLLDPDHIQDHILEAAAKNKTLQGLDYIKRSDRCLKVLANGLIARNSDEGGQRLHSYHMHRLLQECVKINAKDQSFQETFEQAVLVVYTALGTSGFEAALKTAPQRFKEYLPHVQVLHDFYQTRSSDDPSSAPAATLHFIRLIRKSASLCYKRGQFTIGLTLLTTAQDILGIDPSQSQLPGKWSAKVLEAMRLHHQHACIYSEIGDFELSLSHWQAAKKHYEELTAAGQTGPTDADIESYLGGIGNSLNGLGRNKEAIANYLEAFKHAPVNDITSPYEVNICRTRWADGQLEEAASRLCELIELRKEAKGEDDTDSFVMGHMLYVLGNVRISQNQLNEAYSIHKRALKNWRVTYGDEHHKTGDAWHKKGWHEARLRNFDVANRADLLKALHVYQSGSDRQFRDGEVARTSFKLAEVLEELGDHSEAAKYRKQADELRRSRTGKAYTPNPSESDYEELVSLWAR</sequence>
<dbReference type="SMART" id="SM00028">
    <property type="entry name" value="TPR"/>
    <property type="match status" value="4"/>
</dbReference>
<dbReference type="Proteomes" id="UP000799291">
    <property type="component" value="Unassembled WGS sequence"/>
</dbReference>
<feature type="domain" description="DUF7779" evidence="2">
    <location>
        <begin position="264"/>
        <end position="347"/>
    </location>
</feature>
<dbReference type="GO" id="GO:0043531">
    <property type="term" value="F:ADP binding"/>
    <property type="evidence" value="ECO:0007669"/>
    <property type="project" value="InterPro"/>
</dbReference>
<accession>A0A6G1J5X0</accession>
<evidence type="ECO:0000256" key="1">
    <source>
        <dbReference type="SAM" id="MobiDB-lite"/>
    </source>
</evidence>
<feature type="region of interest" description="Disordered" evidence="1">
    <location>
        <begin position="705"/>
        <end position="729"/>
    </location>
</feature>